<protein>
    <recommendedName>
        <fullName evidence="7">Mitochondrial outer membrane transport complex Sam37/metaxin N-terminal domain-containing protein</fullName>
    </recommendedName>
</protein>
<comment type="subcellular location">
    <subcellularLocation>
        <location evidence="1">Mitochondrion outer membrane</location>
    </subcellularLocation>
</comment>
<keyword evidence="2" id="KW-0813">Transport</keyword>
<dbReference type="Proteomes" id="UP001497383">
    <property type="component" value="Chromosome 5"/>
</dbReference>
<name>A0ABP0ZPW8_9ASCO</name>
<organism evidence="8 9">
    <name type="scientific">Lodderomyces beijingensis</name>
    <dbReference type="NCBI Taxonomy" id="1775926"/>
    <lineage>
        <taxon>Eukaryota</taxon>
        <taxon>Fungi</taxon>
        <taxon>Dikarya</taxon>
        <taxon>Ascomycota</taxon>
        <taxon>Saccharomycotina</taxon>
        <taxon>Pichiomycetes</taxon>
        <taxon>Debaryomycetaceae</taxon>
        <taxon>Candida/Lodderomyces clade</taxon>
        <taxon>Lodderomyces</taxon>
    </lineage>
</organism>
<dbReference type="PANTHER" id="PTHR12289:SF41">
    <property type="entry name" value="FAILED AXON CONNECTIONS-RELATED"/>
    <property type="match status" value="1"/>
</dbReference>
<keyword evidence="5" id="KW-0496">Mitochondrion</keyword>
<evidence type="ECO:0000256" key="5">
    <source>
        <dbReference type="ARBA" id="ARBA00023128"/>
    </source>
</evidence>
<evidence type="ECO:0000259" key="7">
    <source>
        <dbReference type="Pfam" id="PF10568"/>
    </source>
</evidence>
<evidence type="ECO:0000256" key="3">
    <source>
        <dbReference type="ARBA" id="ARBA00022787"/>
    </source>
</evidence>
<dbReference type="EMBL" id="OZ022409">
    <property type="protein sequence ID" value="CAK9440335.1"/>
    <property type="molecule type" value="Genomic_DNA"/>
</dbReference>
<keyword evidence="6" id="KW-0472">Membrane</keyword>
<evidence type="ECO:0000313" key="8">
    <source>
        <dbReference type="EMBL" id="CAK9440335.1"/>
    </source>
</evidence>
<dbReference type="InterPro" id="IPR019564">
    <property type="entry name" value="Sam37/metaxin_N"/>
</dbReference>
<keyword evidence="3" id="KW-1000">Mitochondrion outer membrane</keyword>
<dbReference type="GeneID" id="92209631"/>
<dbReference type="PANTHER" id="PTHR12289">
    <property type="entry name" value="METAXIN RELATED"/>
    <property type="match status" value="1"/>
</dbReference>
<sequence>MVLELHVWGCNDEISVISPQSIASAWIADIILTSQGIPFEIIASNNTNLSPFGELPVLIDDSAGDGDDNNRRVKLTGFRSLSSYLVAKYGASQVEELTLRQKLLNDSVVNSLNETFDTLNQYNLYSNAANYEKYTRKLFTRYFPFPMMYNQPSKFYKNAQEKVKILGLDKGKSSFFSFSTEASEVAETETFNEGTSDADAPDDGHSKGISGLHEKYLLQKSKTNEALRESSNSMRCLMVLDKYLARLKRLRESNGGKRYLFGDLPSTSDILFTAYMSTLTCKQLPDAFIAEYLSSREPELIKETNLAIRDLHSHLQKTHNSFAEPKSFEVPSLYNEILYWTGLVKF</sequence>
<gene>
    <name evidence="8" type="ORF">LODBEIA_P44350</name>
</gene>
<evidence type="ECO:0000313" key="9">
    <source>
        <dbReference type="Proteomes" id="UP001497383"/>
    </source>
</evidence>
<feature type="domain" description="Mitochondrial outer membrane transport complex Sam37/metaxin N-terminal" evidence="7">
    <location>
        <begin position="33"/>
        <end position="155"/>
    </location>
</feature>
<evidence type="ECO:0000256" key="4">
    <source>
        <dbReference type="ARBA" id="ARBA00022927"/>
    </source>
</evidence>
<accession>A0ABP0ZPW8</accession>
<evidence type="ECO:0000256" key="1">
    <source>
        <dbReference type="ARBA" id="ARBA00004294"/>
    </source>
</evidence>
<reference evidence="8 9" key="1">
    <citation type="submission" date="2024-03" db="EMBL/GenBank/DDBJ databases">
        <authorList>
            <person name="Brejova B."/>
        </authorList>
    </citation>
    <scope>NUCLEOTIDE SEQUENCE [LARGE SCALE GENOMIC DNA]</scope>
    <source>
        <strain evidence="8 9">CBS 14171</strain>
    </source>
</reference>
<keyword evidence="9" id="KW-1185">Reference proteome</keyword>
<proteinExistence type="predicted"/>
<dbReference type="InterPro" id="IPR050931">
    <property type="entry name" value="Mito_Protein_Transport_Metaxin"/>
</dbReference>
<keyword evidence="4" id="KW-0653">Protein transport</keyword>
<evidence type="ECO:0000256" key="2">
    <source>
        <dbReference type="ARBA" id="ARBA00022448"/>
    </source>
</evidence>
<evidence type="ECO:0000256" key="6">
    <source>
        <dbReference type="ARBA" id="ARBA00023136"/>
    </source>
</evidence>
<dbReference type="RefSeq" id="XP_066831373.1">
    <property type="nucleotide sequence ID" value="XM_066974656.1"/>
</dbReference>
<dbReference type="Pfam" id="PF10568">
    <property type="entry name" value="Tom37"/>
    <property type="match status" value="1"/>
</dbReference>